<evidence type="ECO:0000256" key="1">
    <source>
        <dbReference type="SAM" id="MobiDB-lite"/>
    </source>
</evidence>
<evidence type="ECO:0000256" key="2">
    <source>
        <dbReference type="SAM" id="Phobius"/>
    </source>
</evidence>
<evidence type="ECO:0000313" key="3">
    <source>
        <dbReference type="EMBL" id="MDP0397482.1"/>
    </source>
</evidence>
<gene>
    <name evidence="3" type="ORF">Q7X28_06035</name>
</gene>
<sequence length="211" mass="22049">MKDKRGLLLASVLLLLAAIAVWGASRMTWMRADINDFLSPGRTVDIAGHTWASALTVLPLVFLAAIAAALAVKGWARVAVAVVVAAAAIGSAFPAIQVITQEPDVKYIEAILELAPKDIVVQADKVIAGPLVAVLGGVLAVAAATLLLRGQRGGGMDSKYSAPAARRAELEKRVFETAEPENSSERDLWDALDSGDDPTEGVSKDRPEASG</sequence>
<feature type="transmembrane region" description="Helical" evidence="2">
    <location>
        <begin position="50"/>
        <end position="71"/>
    </location>
</feature>
<accession>A0AA90NBQ0</accession>
<evidence type="ECO:0000313" key="4">
    <source>
        <dbReference type="Proteomes" id="UP001178281"/>
    </source>
</evidence>
<feature type="region of interest" description="Disordered" evidence="1">
    <location>
        <begin position="175"/>
        <end position="211"/>
    </location>
</feature>
<dbReference type="InterPro" id="IPR011746">
    <property type="entry name" value="Trp_synth-assoc_CHP"/>
</dbReference>
<name>A0AA90NBQ0_9ACTN</name>
<dbReference type="EMBL" id="JAUTIX010000002">
    <property type="protein sequence ID" value="MDP0397482.1"/>
    <property type="molecule type" value="Genomic_DNA"/>
</dbReference>
<dbReference type="AlphaFoldDB" id="A0AA90NBQ0"/>
<dbReference type="InterPro" id="IPR019051">
    <property type="entry name" value="Trp_biosyn_TM_oprn/chp"/>
</dbReference>
<reference evidence="3" key="1">
    <citation type="submission" date="2023-08" db="EMBL/GenBank/DDBJ databases">
        <title>The draft genome of Tsukamurella strandjordii strain 050030.</title>
        <authorList>
            <person name="Zhao F."/>
            <person name="Feng Y."/>
            <person name="Zong Z."/>
        </authorList>
    </citation>
    <scope>NUCLEOTIDE SEQUENCE</scope>
    <source>
        <strain evidence="3">050030</strain>
    </source>
</reference>
<dbReference type="Proteomes" id="UP001178281">
    <property type="component" value="Unassembled WGS sequence"/>
</dbReference>
<keyword evidence="4" id="KW-1185">Reference proteome</keyword>
<feature type="compositionally biased region" description="Basic and acidic residues" evidence="1">
    <location>
        <begin position="202"/>
        <end position="211"/>
    </location>
</feature>
<feature type="transmembrane region" description="Helical" evidence="2">
    <location>
        <begin position="78"/>
        <end position="99"/>
    </location>
</feature>
<keyword evidence="2" id="KW-1133">Transmembrane helix</keyword>
<dbReference type="RefSeq" id="WP_305110679.1">
    <property type="nucleotide sequence ID" value="NZ_JAUTIX010000002.1"/>
</dbReference>
<comment type="caution">
    <text evidence="3">The sequence shown here is derived from an EMBL/GenBank/DDBJ whole genome shotgun (WGS) entry which is preliminary data.</text>
</comment>
<organism evidence="3 4">
    <name type="scientific">Tsukamurella strandjordii</name>
    <dbReference type="NCBI Taxonomy" id="147577"/>
    <lineage>
        <taxon>Bacteria</taxon>
        <taxon>Bacillati</taxon>
        <taxon>Actinomycetota</taxon>
        <taxon>Actinomycetes</taxon>
        <taxon>Mycobacteriales</taxon>
        <taxon>Tsukamurellaceae</taxon>
        <taxon>Tsukamurella</taxon>
    </lineage>
</organism>
<keyword evidence="2" id="KW-0472">Membrane</keyword>
<proteinExistence type="predicted"/>
<keyword evidence="2" id="KW-0812">Transmembrane</keyword>
<dbReference type="Pfam" id="PF09534">
    <property type="entry name" value="Trp_oprn_chp"/>
    <property type="match status" value="1"/>
</dbReference>
<protein>
    <submittedName>
        <fullName evidence="3">TIGR02234 family membrane protein</fullName>
    </submittedName>
</protein>
<feature type="transmembrane region" description="Helical" evidence="2">
    <location>
        <begin position="127"/>
        <end position="148"/>
    </location>
</feature>
<dbReference type="NCBIfam" id="TIGR02234">
    <property type="entry name" value="trp_oprn_chp"/>
    <property type="match status" value="1"/>
</dbReference>